<reference evidence="1" key="1">
    <citation type="journal article" date="2014" name="Int. J. Syst. Evol. Microbiol.">
        <title>Complete genome sequence of Corynebacterium casei LMG S-19264T (=DSM 44701T), isolated from a smear-ripened cheese.</title>
        <authorList>
            <consortium name="US DOE Joint Genome Institute (JGI-PGF)"/>
            <person name="Walter F."/>
            <person name="Albersmeier A."/>
            <person name="Kalinowski J."/>
            <person name="Ruckert C."/>
        </authorList>
    </citation>
    <scope>NUCLEOTIDE SEQUENCE</scope>
    <source>
        <strain evidence="1">KCTC 32296</strain>
    </source>
</reference>
<comment type="caution">
    <text evidence="1">The sequence shown here is derived from an EMBL/GenBank/DDBJ whole genome shotgun (WGS) entry which is preliminary data.</text>
</comment>
<dbReference type="Proteomes" id="UP000662572">
    <property type="component" value="Unassembled WGS sequence"/>
</dbReference>
<sequence>MNGFDNFTQQVNAAAVALKGLEGPAQESADAIDQAFSKAGESLARSLGRAFPWPNWRVR</sequence>
<reference evidence="1" key="2">
    <citation type="submission" date="2020-09" db="EMBL/GenBank/DDBJ databases">
        <authorList>
            <person name="Sun Q."/>
            <person name="Kim S."/>
        </authorList>
    </citation>
    <scope>NUCLEOTIDE SEQUENCE</scope>
    <source>
        <strain evidence="1">KCTC 32296</strain>
    </source>
</reference>
<gene>
    <name evidence="1" type="ORF">GCM10011273_35370</name>
</gene>
<name>A0A918QFW9_9CAUL</name>
<dbReference type="AlphaFoldDB" id="A0A918QFW9"/>
<accession>A0A918QFW9</accession>
<organism evidence="1 2">
    <name type="scientific">Asticcacaulis endophyticus</name>
    <dbReference type="NCBI Taxonomy" id="1395890"/>
    <lineage>
        <taxon>Bacteria</taxon>
        <taxon>Pseudomonadati</taxon>
        <taxon>Pseudomonadota</taxon>
        <taxon>Alphaproteobacteria</taxon>
        <taxon>Caulobacterales</taxon>
        <taxon>Caulobacteraceae</taxon>
        <taxon>Asticcacaulis</taxon>
    </lineage>
</organism>
<dbReference type="RefSeq" id="WP_308429942.1">
    <property type="nucleotide sequence ID" value="NZ_BMZB01000009.1"/>
</dbReference>
<proteinExistence type="predicted"/>
<evidence type="ECO:0000313" key="2">
    <source>
        <dbReference type="Proteomes" id="UP000662572"/>
    </source>
</evidence>
<evidence type="ECO:0000313" key="1">
    <source>
        <dbReference type="EMBL" id="GGZ45578.1"/>
    </source>
</evidence>
<protein>
    <submittedName>
        <fullName evidence="1">Uncharacterized protein</fullName>
    </submittedName>
</protein>
<dbReference type="EMBL" id="BMZB01000009">
    <property type="protein sequence ID" value="GGZ45578.1"/>
    <property type="molecule type" value="Genomic_DNA"/>
</dbReference>
<keyword evidence="2" id="KW-1185">Reference proteome</keyword>